<evidence type="ECO:0000313" key="5">
    <source>
        <dbReference type="EMBL" id="OZI34745.1"/>
    </source>
</evidence>
<evidence type="ECO:0000256" key="1">
    <source>
        <dbReference type="ARBA" id="ARBA00001954"/>
    </source>
</evidence>
<protein>
    <recommendedName>
        <fullName evidence="4">TauD/TfdA-like domain-containing protein</fullName>
    </recommendedName>
</protein>
<evidence type="ECO:0000256" key="3">
    <source>
        <dbReference type="ARBA" id="ARBA00023194"/>
    </source>
</evidence>
<organism evidence="5 6">
    <name type="scientific">Bordetella genomosp. 10</name>
    <dbReference type="NCBI Taxonomy" id="1416804"/>
    <lineage>
        <taxon>Bacteria</taxon>
        <taxon>Pseudomonadati</taxon>
        <taxon>Pseudomonadota</taxon>
        <taxon>Betaproteobacteria</taxon>
        <taxon>Burkholderiales</taxon>
        <taxon>Alcaligenaceae</taxon>
        <taxon>Bordetella</taxon>
    </lineage>
</organism>
<evidence type="ECO:0000313" key="6">
    <source>
        <dbReference type="Proteomes" id="UP000216020"/>
    </source>
</evidence>
<dbReference type="Proteomes" id="UP000216020">
    <property type="component" value="Unassembled WGS sequence"/>
</dbReference>
<evidence type="ECO:0000256" key="2">
    <source>
        <dbReference type="ARBA" id="ARBA00023002"/>
    </source>
</evidence>
<dbReference type="InterPro" id="IPR042098">
    <property type="entry name" value="TauD-like_sf"/>
</dbReference>
<sequence>MAMIKFSPGWIDRTHDMPEMLKEPVPSRMTWTGATLAQSDDWITRLTPDECEEIDAALRGVQRAGLAWGHFGAAGFPLPALGPRLARCEEEIKNGRGFALLRGLDVGRYSLDELKTIYWGLSVHLGTVVSQNALGTLIEEIADKAPKNLGDSNLRSYVTAQAQPPHADLADVVGLLCVDRAKEGGTSVIVSMMEIYNRMLRDKPEYLQALYEGYYHDLRGEGPTGDPDEVSDAPVPVFSYRDGRLRSWFHGKKIRQGAAKRGIALTPLQREALDYVERLGTDPEVRMDMQLERGDIQLLNNYMALHYRTAFVDGDGHKRLMLRIWIELRDMGDFDPALDRWVRQGVPRQDWVKDGILPAVGRV</sequence>
<dbReference type="GO" id="GO:0017000">
    <property type="term" value="P:antibiotic biosynthetic process"/>
    <property type="evidence" value="ECO:0007669"/>
    <property type="project" value="UniProtKB-KW"/>
</dbReference>
<dbReference type="AlphaFoldDB" id="A0A261SC57"/>
<gene>
    <name evidence="5" type="ORF">CAL29_14845</name>
</gene>
<dbReference type="Pfam" id="PF02668">
    <property type="entry name" value="TauD"/>
    <property type="match status" value="1"/>
</dbReference>
<accession>A0A261SC57</accession>
<dbReference type="SUPFAM" id="SSF51197">
    <property type="entry name" value="Clavaminate synthase-like"/>
    <property type="match status" value="1"/>
</dbReference>
<dbReference type="GO" id="GO:0016706">
    <property type="term" value="F:2-oxoglutarate-dependent dioxygenase activity"/>
    <property type="evidence" value="ECO:0007669"/>
    <property type="project" value="UniProtKB-ARBA"/>
</dbReference>
<reference evidence="6" key="1">
    <citation type="submission" date="2017-05" db="EMBL/GenBank/DDBJ databases">
        <title>Complete and WGS of Bordetella genogroups.</title>
        <authorList>
            <person name="Spilker T."/>
            <person name="Lipuma J."/>
        </authorList>
    </citation>
    <scope>NUCLEOTIDE SEQUENCE [LARGE SCALE GENOMIC DNA]</scope>
    <source>
        <strain evidence="6">AU16122</strain>
    </source>
</reference>
<dbReference type="Gene3D" id="3.60.130.10">
    <property type="entry name" value="Clavaminate synthase-like"/>
    <property type="match status" value="1"/>
</dbReference>
<keyword evidence="6" id="KW-1185">Reference proteome</keyword>
<keyword evidence="2" id="KW-0560">Oxidoreductase</keyword>
<comment type="caution">
    <text evidence="5">The sequence shown here is derived from an EMBL/GenBank/DDBJ whole genome shotgun (WGS) entry which is preliminary data.</text>
</comment>
<dbReference type="PANTHER" id="PTHR10696">
    <property type="entry name" value="GAMMA-BUTYROBETAINE HYDROXYLASE-RELATED"/>
    <property type="match status" value="1"/>
</dbReference>
<dbReference type="PANTHER" id="PTHR10696:SF56">
    <property type="entry name" value="TAUD_TFDA-LIKE DOMAIN-CONTAINING PROTEIN"/>
    <property type="match status" value="1"/>
</dbReference>
<name>A0A261SC57_9BORD</name>
<keyword evidence="3" id="KW-0045">Antibiotic biosynthesis</keyword>
<evidence type="ECO:0000259" key="4">
    <source>
        <dbReference type="Pfam" id="PF02668"/>
    </source>
</evidence>
<dbReference type="InterPro" id="IPR050411">
    <property type="entry name" value="AlphaKG_dependent_hydroxylases"/>
</dbReference>
<dbReference type="EMBL" id="NEVM01000002">
    <property type="protein sequence ID" value="OZI34745.1"/>
    <property type="molecule type" value="Genomic_DNA"/>
</dbReference>
<comment type="cofactor">
    <cofactor evidence="1">
        <name>Fe(2+)</name>
        <dbReference type="ChEBI" id="CHEBI:29033"/>
    </cofactor>
</comment>
<dbReference type="InterPro" id="IPR003819">
    <property type="entry name" value="TauD/TfdA-like"/>
</dbReference>
<proteinExistence type="predicted"/>
<feature type="domain" description="TauD/TfdA-like" evidence="4">
    <location>
        <begin position="70"/>
        <end position="325"/>
    </location>
</feature>
<dbReference type="OrthoDB" id="753054at2"/>